<dbReference type="OrthoDB" id="7193426at2"/>
<accession>A0A2N5DRR2</accession>
<evidence type="ECO:0000313" key="2">
    <source>
        <dbReference type="Proteomes" id="UP000234479"/>
    </source>
</evidence>
<organism evidence="1 2">
    <name type="scientific">Caulobacter zeae</name>
    <dbReference type="NCBI Taxonomy" id="2055137"/>
    <lineage>
        <taxon>Bacteria</taxon>
        <taxon>Pseudomonadati</taxon>
        <taxon>Pseudomonadota</taxon>
        <taxon>Alphaproteobacteria</taxon>
        <taxon>Caulobacterales</taxon>
        <taxon>Caulobacteraceae</taxon>
        <taxon>Caulobacter</taxon>
    </lineage>
</organism>
<evidence type="ECO:0000313" key="1">
    <source>
        <dbReference type="EMBL" id="PLR28746.1"/>
    </source>
</evidence>
<comment type="caution">
    <text evidence="1">The sequence shown here is derived from an EMBL/GenBank/DDBJ whole genome shotgun (WGS) entry which is preliminary data.</text>
</comment>
<name>A0A2N5DRR2_9CAUL</name>
<dbReference type="Proteomes" id="UP000234479">
    <property type="component" value="Unassembled WGS sequence"/>
</dbReference>
<protein>
    <recommendedName>
        <fullName evidence="3">Antitoxin</fullName>
    </recommendedName>
</protein>
<gene>
    <name evidence="1" type="ORF">SGCZBJ_00925</name>
</gene>
<sequence>MADGADIHLDPERAERLRVAAQAAGVTPEVFAINAIDQAIDDDWAEALQSLEEYERTGVSYPAEEVLAEFRANIEARLAARK</sequence>
<dbReference type="AlphaFoldDB" id="A0A2N5DRR2"/>
<proteinExistence type="predicted"/>
<dbReference type="RefSeq" id="WP_101716163.1">
    <property type="nucleotide sequence ID" value="NZ_PJRS01000004.1"/>
</dbReference>
<reference evidence="1 2" key="1">
    <citation type="submission" date="2017-12" db="EMBL/GenBank/DDBJ databases">
        <title>The genome sequence of Caulobacter sp. 410.</title>
        <authorList>
            <person name="Gao J."/>
            <person name="Mao X."/>
            <person name="Sun J."/>
        </authorList>
    </citation>
    <scope>NUCLEOTIDE SEQUENCE [LARGE SCALE GENOMIC DNA]</scope>
    <source>
        <strain evidence="1 2">410</strain>
    </source>
</reference>
<evidence type="ECO:0008006" key="3">
    <source>
        <dbReference type="Google" id="ProtNLM"/>
    </source>
</evidence>
<keyword evidence="2" id="KW-1185">Reference proteome</keyword>
<dbReference type="EMBL" id="PJRS01000004">
    <property type="protein sequence ID" value="PLR28746.1"/>
    <property type="molecule type" value="Genomic_DNA"/>
</dbReference>